<evidence type="ECO:0000256" key="3">
    <source>
        <dbReference type="ARBA" id="ARBA00022723"/>
    </source>
</evidence>
<dbReference type="GO" id="GO:0051536">
    <property type="term" value="F:iron-sulfur cluster binding"/>
    <property type="evidence" value="ECO:0007669"/>
    <property type="project" value="UniProtKB-KW"/>
</dbReference>
<protein>
    <submittedName>
        <fullName evidence="7">Nitrite reductase subunit NirD</fullName>
    </submittedName>
</protein>
<dbReference type="KEGG" id="tpty:NCTC11468_03818"/>
<dbReference type="Proteomes" id="UP000248758">
    <property type="component" value="Chromosome 1"/>
</dbReference>
<keyword evidence="2" id="KW-0349">Heme</keyword>
<comment type="pathway">
    <text evidence="1">Nitrogen metabolism.</text>
</comment>
<dbReference type="GO" id="GO:0046872">
    <property type="term" value="F:metal ion binding"/>
    <property type="evidence" value="ECO:0007669"/>
    <property type="project" value="UniProtKB-KW"/>
</dbReference>
<dbReference type="InterPro" id="IPR052034">
    <property type="entry name" value="NasD-like"/>
</dbReference>
<keyword evidence="4" id="KW-0560">Oxidoreductase</keyword>
<organism evidence="7 8">
    <name type="scientific">Tatumella ptyseos</name>
    <dbReference type="NCBI Taxonomy" id="82987"/>
    <lineage>
        <taxon>Bacteria</taxon>
        <taxon>Pseudomonadati</taxon>
        <taxon>Pseudomonadota</taxon>
        <taxon>Gammaproteobacteria</taxon>
        <taxon>Enterobacterales</taxon>
        <taxon>Erwiniaceae</taxon>
        <taxon>Tatumella</taxon>
    </lineage>
</organism>
<reference evidence="7 8" key="1">
    <citation type="submission" date="2018-06" db="EMBL/GenBank/DDBJ databases">
        <authorList>
            <consortium name="Pathogen Informatics"/>
            <person name="Doyle S."/>
        </authorList>
    </citation>
    <scope>NUCLEOTIDE SEQUENCE [LARGE SCALE GENOMIC DNA]</scope>
    <source>
        <strain evidence="7 8">NCTC11468</strain>
    </source>
</reference>
<dbReference type="AlphaFoldDB" id="A0A2X5NW71"/>
<evidence type="ECO:0000256" key="6">
    <source>
        <dbReference type="ARBA" id="ARBA00023014"/>
    </source>
</evidence>
<sequence>MVSHYFLEQLAERQLHTQYQIIVFGEEEYPAYDRVHLSEYFSGRTAGSLSLAEEGFFPVPALNYAPVSR</sequence>
<dbReference type="InterPro" id="IPR036188">
    <property type="entry name" value="FAD/NAD-bd_sf"/>
</dbReference>
<dbReference type="PANTHER" id="PTHR43809:SF1">
    <property type="entry name" value="NITRITE REDUCTASE (NADH) LARGE SUBUNIT"/>
    <property type="match status" value="1"/>
</dbReference>
<dbReference type="PANTHER" id="PTHR43809">
    <property type="entry name" value="NITRITE REDUCTASE (NADH) LARGE SUBUNIT"/>
    <property type="match status" value="1"/>
</dbReference>
<evidence type="ECO:0000256" key="2">
    <source>
        <dbReference type="ARBA" id="ARBA00022617"/>
    </source>
</evidence>
<keyword evidence="6" id="KW-0411">Iron-sulfur</keyword>
<dbReference type="Gene3D" id="3.50.50.60">
    <property type="entry name" value="FAD/NAD(P)-binding domain"/>
    <property type="match status" value="1"/>
</dbReference>
<accession>A0A2X5NW71</accession>
<evidence type="ECO:0000256" key="4">
    <source>
        <dbReference type="ARBA" id="ARBA00023002"/>
    </source>
</evidence>
<evidence type="ECO:0000256" key="1">
    <source>
        <dbReference type="ARBA" id="ARBA00004909"/>
    </source>
</evidence>
<gene>
    <name evidence="7" type="ORF">NCTC11468_03818</name>
</gene>
<evidence type="ECO:0000313" key="7">
    <source>
        <dbReference type="EMBL" id="SQK77456.1"/>
    </source>
</evidence>
<keyword evidence="3" id="KW-0479">Metal-binding</keyword>
<evidence type="ECO:0000256" key="5">
    <source>
        <dbReference type="ARBA" id="ARBA00023004"/>
    </source>
</evidence>
<evidence type="ECO:0000313" key="8">
    <source>
        <dbReference type="Proteomes" id="UP000248758"/>
    </source>
</evidence>
<keyword evidence="5" id="KW-0408">Iron</keyword>
<proteinExistence type="predicted"/>
<dbReference type="EMBL" id="LS483499">
    <property type="protein sequence ID" value="SQK77456.1"/>
    <property type="molecule type" value="Genomic_DNA"/>
</dbReference>
<dbReference type="GO" id="GO:0016491">
    <property type="term" value="F:oxidoreductase activity"/>
    <property type="evidence" value="ECO:0007669"/>
    <property type="project" value="UniProtKB-KW"/>
</dbReference>
<name>A0A2X5NW71_9GAMM</name>